<dbReference type="Pfam" id="PF07690">
    <property type="entry name" value="MFS_1"/>
    <property type="match status" value="1"/>
</dbReference>
<feature type="transmembrane region" description="Helical" evidence="5">
    <location>
        <begin position="396"/>
        <end position="417"/>
    </location>
</feature>
<evidence type="ECO:0000256" key="1">
    <source>
        <dbReference type="ARBA" id="ARBA00004651"/>
    </source>
</evidence>
<keyword evidence="2 5" id="KW-0812">Transmembrane</keyword>
<name>A0A1H9YIV4_9ACTN</name>
<dbReference type="InterPro" id="IPR020846">
    <property type="entry name" value="MFS_dom"/>
</dbReference>
<dbReference type="GO" id="GO:0005886">
    <property type="term" value="C:plasma membrane"/>
    <property type="evidence" value="ECO:0007669"/>
    <property type="project" value="UniProtKB-SubCell"/>
</dbReference>
<dbReference type="PROSITE" id="PS50850">
    <property type="entry name" value="MFS"/>
    <property type="match status" value="1"/>
</dbReference>
<feature type="transmembrane region" description="Helical" evidence="5">
    <location>
        <begin position="300"/>
        <end position="321"/>
    </location>
</feature>
<feature type="transmembrane region" description="Helical" evidence="5">
    <location>
        <begin position="369"/>
        <end position="390"/>
    </location>
</feature>
<feature type="transmembrane region" description="Helical" evidence="5">
    <location>
        <begin position="333"/>
        <end position="357"/>
    </location>
</feature>
<feature type="transmembrane region" description="Helical" evidence="5">
    <location>
        <begin position="68"/>
        <end position="86"/>
    </location>
</feature>
<evidence type="ECO:0000313" key="8">
    <source>
        <dbReference type="Proteomes" id="UP000198507"/>
    </source>
</evidence>
<evidence type="ECO:0000256" key="3">
    <source>
        <dbReference type="ARBA" id="ARBA00022989"/>
    </source>
</evidence>
<feature type="transmembrane region" description="Helical" evidence="5">
    <location>
        <begin position="261"/>
        <end position="280"/>
    </location>
</feature>
<keyword evidence="3 5" id="KW-1133">Transmembrane helix</keyword>
<feature type="transmembrane region" description="Helical" evidence="5">
    <location>
        <begin position="235"/>
        <end position="255"/>
    </location>
</feature>
<keyword evidence="4 5" id="KW-0472">Membrane</keyword>
<dbReference type="InterPro" id="IPR036259">
    <property type="entry name" value="MFS_trans_sf"/>
</dbReference>
<proteinExistence type="predicted"/>
<dbReference type="Pfam" id="PF11700">
    <property type="entry name" value="ATG22"/>
    <property type="match status" value="1"/>
</dbReference>
<dbReference type="PANTHER" id="PTHR11662">
    <property type="entry name" value="SOLUTE CARRIER FAMILY 17"/>
    <property type="match status" value="1"/>
</dbReference>
<evidence type="ECO:0000256" key="2">
    <source>
        <dbReference type="ARBA" id="ARBA00022692"/>
    </source>
</evidence>
<dbReference type="EMBL" id="FOIE01000001">
    <property type="protein sequence ID" value="SES68504.1"/>
    <property type="molecule type" value="Genomic_DNA"/>
</dbReference>
<feature type="transmembrane region" description="Helical" evidence="5">
    <location>
        <begin position="31"/>
        <end position="56"/>
    </location>
</feature>
<feature type="transmembrane region" description="Helical" evidence="5">
    <location>
        <begin position="162"/>
        <end position="189"/>
    </location>
</feature>
<organism evidence="7 8">
    <name type="scientific">Geodermatophilus poikilotrophus</name>
    <dbReference type="NCBI Taxonomy" id="1333667"/>
    <lineage>
        <taxon>Bacteria</taxon>
        <taxon>Bacillati</taxon>
        <taxon>Actinomycetota</taxon>
        <taxon>Actinomycetes</taxon>
        <taxon>Geodermatophilales</taxon>
        <taxon>Geodermatophilaceae</taxon>
        <taxon>Geodermatophilus</taxon>
    </lineage>
</organism>
<reference evidence="8" key="1">
    <citation type="submission" date="2016-10" db="EMBL/GenBank/DDBJ databases">
        <authorList>
            <person name="Varghese N."/>
            <person name="Submissions S."/>
        </authorList>
    </citation>
    <scope>NUCLEOTIDE SEQUENCE [LARGE SCALE GENOMIC DNA]</scope>
    <source>
        <strain evidence="8">DSM 44209</strain>
    </source>
</reference>
<comment type="subcellular location">
    <subcellularLocation>
        <location evidence="1">Cell membrane</location>
        <topology evidence="1">Multi-pass membrane protein</topology>
    </subcellularLocation>
</comment>
<dbReference type="InterPro" id="IPR050382">
    <property type="entry name" value="MFS_Na/Anion_cotransporter"/>
</dbReference>
<protein>
    <submittedName>
        <fullName evidence="7">Sugar phosphate permease</fullName>
    </submittedName>
</protein>
<evidence type="ECO:0000256" key="4">
    <source>
        <dbReference type="ARBA" id="ARBA00023136"/>
    </source>
</evidence>
<feature type="transmembrane region" description="Helical" evidence="5">
    <location>
        <begin position="201"/>
        <end position="223"/>
    </location>
</feature>
<sequence length="500" mass="53140">MASGSSESDTAREEQLLDAGRDDRPVAPYRALWVVLLLGWVVSYADRTVTGPVIAWMIQNESGFIGDASNPATVGGLVGSMFFLGYMLTQYPGGRLGDRFGHREMIIVSLLAAGVLTIVSGLVAGLVAFVAARVLTGLGEGVFYSNDRTLIITHTPAAQRTLGLGIVITGLSIGLTVGIIATPLLIAWGESLGMGGGAWRLPFFVFAAFTFVVAAVAFAFFRSRLGGALRLGPPFLRLLLFSTPTFLVIVGLFLLAETFQWPEWLTATIASVIALVYIAIIVRSVKQSGRGAALLNRNMWLIYIAYIAILWNLWFFSFWSVQIVREAAESSLLAAALTAAFNAGAGILGFPVGGWLADRAVRRGRGRKPLALVCTAVYSVLVLLFGWSISGGEGDQLPSLALLGLLLFSSGVFFNALQPIVQGMTGDLVPASERGSAFGMLNLVSEIGAVLSPVVSGILRDATGSWAPGVYLAAGIMIVSFFLYAMVRESPARHEDPIPA</sequence>
<evidence type="ECO:0000256" key="5">
    <source>
        <dbReference type="SAM" id="Phobius"/>
    </source>
</evidence>
<evidence type="ECO:0000259" key="6">
    <source>
        <dbReference type="PROSITE" id="PS50850"/>
    </source>
</evidence>
<keyword evidence="8" id="KW-1185">Reference proteome</keyword>
<gene>
    <name evidence="7" type="ORF">SAMN04488546_0118</name>
</gene>
<dbReference type="InterPro" id="IPR024671">
    <property type="entry name" value="Atg22-like"/>
</dbReference>
<dbReference type="RefSeq" id="WP_091437571.1">
    <property type="nucleotide sequence ID" value="NZ_FOIE01000001.1"/>
</dbReference>
<dbReference type="InterPro" id="IPR011701">
    <property type="entry name" value="MFS"/>
</dbReference>
<feature type="transmembrane region" description="Helical" evidence="5">
    <location>
        <begin position="106"/>
        <end position="131"/>
    </location>
</feature>
<dbReference type="GO" id="GO:0022857">
    <property type="term" value="F:transmembrane transporter activity"/>
    <property type="evidence" value="ECO:0007669"/>
    <property type="project" value="InterPro"/>
</dbReference>
<accession>A0A1H9YIV4</accession>
<dbReference type="SUPFAM" id="SSF103473">
    <property type="entry name" value="MFS general substrate transporter"/>
    <property type="match status" value="1"/>
</dbReference>
<dbReference type="Gene3D" id="1.20.1250.20">
    <property type="entry name" value="MFS general substrate transporter like domains"/>
    <property type="match status" value="2"/>
</dbReference>
<dbReference type="Proteomes" id="UP000198507">
    <property type="component" value="Unassembled WGS sequence"/>
</dbReference>
<dbReference type="AlphaFoldDB" id="A0A1H9YIV4"/>
<feature type="transmembrane region" description="Helical" evidence="5">
    <location>
        <begin position="438"/>
        <end position="459"/>
    </location>
</feature>
<dbReference type="OrthoDB" id="8596007at2"/>
<feature type="domain" description="Major facilitator superfamily (MFS) profile" evidence="6">
    <location>
        <begin position="32"/>
        <end position="492"/>
    </location>
</feature>
<evidence type="ECO:0000313" key="7">
    <source>
        <dbReference type="EMBL" id="SES68504.1"/>
    </source>
</evidence>
<dbReference type="PANTHER" id="PTHR11662:SF399">
    <property type="entry name" value="FI19708P1-RELATED"/>
    <property type="match status" value="1"/>
</dbReference>
<feature type="transmembrane region" description="Helical" evidence="5">
    <location>
        <begin position="465"/>
        <end position="487"/>
    </location>
</feature>